<dbReference type="AlphaFoldDB" id="A0A0N5AYY3"/>
<dbReference type="Pfam" id="PF02225">
    <property type="entry name" value="PA"/>
    <property type="match status" value="1"/>
</dbReference>
<evidence type="ECO:0000256" key="1">
    <source>
        <dbReference type="ARBA" id="ARBA00022729"/>
    </source>
</evidence>
<keyword evidence="1" id="KW-0732">Signal</keyword>
<organism evidence="4 5">
    <name type="scientific">Syphacia muris</name>
    <dbReference type="NCBI Taxonomy" id="451379"/>
    <lineage>
        <taxon>Eukaryota</taxon>
        <taxon>Metazoa</taxon>
        <taxon>Ecdysozoa</taxon>
        <taxon>Nematoda</taxon>
        <taxon>Chromadorea</taxon>
        <taxon>Rhabditida</taxon>
        <taxon>Spirurina</taxon>
        <taxon>Oxyuridomorpha</taxon>
        <taxon>Oxyuroidea</taxon>
        <taxon>Oxyuridae</taxon>
        <taxon>Syphacia</taxon>
    </lineage>
</organism>
<feature type="domain" description="PA" evidence="3">
    <location>
        <begin position="87"/>
        <end position="152"/>
    </location>
</feature>
<name>A0A0N5AYY3_9BILA</name>
<dbReference type="PANTHER" id="PTHR22702">
    <property type="entry name" value="PROTEASE-ASSOCIATED DOMAIN-CONTAINING PROTEIN"/>
    <property type="match status" value="1"/>
</dbReference>
<evidence type="ECO:0000256" key="2">
    <source>
        <dbReference type="ARBA" id="ARBA00023180"/>
    </source>
</evidence>
<evidence type="ECO:0000313" key="5">
    <source>
        <dbReference type="WBParaSite" id="SMUV_0001018501-mRNA-1"/>
    </source>
</evidence>
<evidence type="ECO:0000259" key="3">
    <source>
        <dbReference type="Pfam" id="PF02225"/>
    </source>
</evidence>
<dbReference type="InterPro" id="IPR003137">
    <property type="entry name" value="PA_domain"/>
</dbReference>
<dbReference type="PANTHER" id="PTHR22702:SF1">
    <property type="entry name" value="PROTEASE-ASSOCIATED DOMAIN-CONTAINING PROTEIN 1"/>
    <property type="match status" value="1"/>
</dbReference>
<reference evidence="5" key="1">
    <citation type="submission" date="2017-02" db="UniProtKB">
        <authorList>
            <consortium name="WormBaseParasite"/>
        </authorList>
    </citation>
    <scope>IDENTIFICATION</scope>
</reference>
<sequence>MFFECRWRKCLLVFDVYNFLLTSGSFAFGGETLFFHIEYPEKLSYTYEIHSSDAIGVPFPSSPLKSLQLKYSIPITACEPIQPIMNGAVLIERGGCSFVTKAINADKAGAQIALITDSASESERWIEMISDGTKKKSNIPVAFLPGVSGKRIRSYLMHGEGDVRITIPLNISTFDAKILQTKPPWELW</sequence>
<dbReference type="Gene3D" id="3.50.30.30">
    <property type="match status" value="1"/>
</dbReference>
<keyword evidence="2" id="KW-0325">Glycoprotein</keyword>
<proteinExistence type="predicted"/>
<evidence type="ECO:0000313" key="4">
    <source>
        <dbReference type="Proteomes" id="UP000046393"/>
    </source>
</evidence>
<dbReference type="Proteomes" id="UP000046393">
    <property type="component" value="Unplaced"/>
</dbReference>
<keyword evidence="4" id="KW-1185">Reference proteome</keyword>
<dbReference type="WBParaSite" id="SMUV_0001018501-mRNA-1">
    <property type="protein sequence ID" value="SMUV_0001018501-mRNA-1"/>
    <property type="gene ID" value="SMUV_0001018501"/>
</dbReference>
<accession>A0A0N5AYY3</accession>
<protein>
    <submittedName>
        <fullName evidence="5">PA domain-containing protein</fullName>
    </submittedName>
</protein>